<proteinExistence type="predicted"/>
<accession>A0A2P2JZH7</accession>
<name>A0A2P2JZH7_RHIMU</name>
<dbReference type="EMBL" id="GGEC01018393">
    <property type="protein sequence ID" value="MBW98876.1"/>
    <property type="molecule type" value="Transcribed_RNA"/>
</dbReference>
<organism evidence="1">
    <name type="scientific">Rhizophora mucronata</name>
    <name type="common">Asiatic mangrove</name>
    <dbReference type="NCBI Taxonomy" id="61149"/>
    <lineage>
        <taxon>Eukaryota</taxon>
        <taxon>Viridiplantae</taxon>
        <taxon>Streptophyta</taxon>
        <taxon>Embryophyta</taxon>
        <taxon>Tracheophyta</taxon>
        <taxon>Spermatophyta</taxon>
        <taxon>Magnoliopsida</taxon>
        <taxon>eudicotyledons</taxon>
        <taxon>Gunneridae</taxon>
        <taxon>Pentapetalae</taxon>
        <taxon>rosids</taxon>
        <taxon>fabids</taxon>
        <taxon>Malpighiales</taxon>
        <taxon>Rhizophoraceae</taxon>
        <taxon>Rhizophora</taxon>
    </lineage>
</organism>
<dbReference type="AlphaFoldDB" id="A0A2P2JZH7"/>
<sequence length="71" mass="8583">MSRSYKYWMIQKTQNCNMPFFQKAMAKKASQCMKFSCCRVWERVMYANIPLFSQNKRKVLMHLITMSFKSP</sequence>
<reference evidence="1" key="1">
    <citation type="submission" date="2018-02" db="EMBL/GenBank/DDBJ databases">
        <title>Rhizophora mucronata_Transcriptome.</title>
        <authorList>
            <person name="Meera S.P."/>
            <person name="Sreeshan A."/>
            <person name="Augustine A."/>
        </authorList>
    </citation>
    <scope>NUCLEOTIDE SEQUENCE</scope>
    <source>
        <tissue evidence="1">Leaf</tissue>
    </source>
</reference>
<protein>
    <submittedName>
        <fullName evidence="1">Uncharacterized protein</fullName>
    </submittedName>
</protein>
<evidence type="ECO:0000313" key="1">
    <source>
        <dbReference type="EMBL" id="MBW98876.1"/>
    </source>
</evidence>